<evidence type="ECO:0008006" key="4">
    <source>
        <dbReference type="Google" id="ProtNLM"/>
    </source>
</evidence>
<evidence type="ECO:0000313" key="2">
    <source>
        <dbReference type="EMBL" id="MCX2983206.1"/>
    </source>
</evidence>
<evidence type="ECO:0000256" key="1">
    <source>
        <dbReference type="SAM" id="Phobius"/>
    </source>
</evidence>
<protein>
    <recommendedName>
        <fullName evidence="4">Type IV pilus assembly protein PilW</fullName>
    </recommendedName>
</protein>
<organism evidence="2 3">
    <name type="scientific">Candidatus Litorirhabdus singularis</name>
    <dbReference type="NCBI Taxonomy" id="2518993"/>
    <lineage>
        <taxon>Bacteria</taxon>
        <taxon>Pseudomonadati</taxon>
        <taxon>Pseudomonadota</taxon>
        <taxon>Gammaproteobacteria</taxon>
        <taxon>Cellvibrionales</taxon>
        <taxon>Halieaceae</taxon>
        <taxon>Candidatus Litorirhabdus</taxon>
    </lineage>
</organism>
<gene>
    <name evidence="2" type="ORF">EYC98_20280</name>
</gene>
<reference evidence="2" key="1">
    <citation type="submission" date="2019-02" db="EMBL/GenBank/DDBJ databases">
        <authorList>
            <person name="Li S.-H."/>
        </authorList>
    </citation>
    <scope>NUCLEOTIDE SEQUENCE</scope>
    <source>
        <strain evidence="2">IMCC14734</strain>
    </source>
</reference>
<dbReference type="InterPro" id="IPR032092">
    <property type="entry name" value="PilW"/>
</dbReference>
<name>A0ABT3TN89_9GAMM</name>
<keyword evidence="3" id="KW-1185">Reference proteome</keyword>
<feature type="transmembrane region" description="Helical" evidence="1">
    <location>
        <begin position="21"/>
        <end position="42"/>
    </location>
</feature>
<comment type="caution">
    <text evidence="2">The sequence shown here is derived from an EMBL/GenBank/DDBJ whole genome shotgun (WGS) entry which is preliminary data.</text>
</comment>
<sequence>MEQMRKTVHKTQFPGRRKQRGLGLVEIMIAMLLVVFMFNGLMEIFLSSRQTYTATDNLTRLQETGRASIDILVSGLRRSGYLGGNSDISFIEGSLGPFPARTNCPKANNKWGRMISQSVFGKDDTRGGYGCIDDTYLRGDILTVRYASQWEVDTADMVATRMYLRSSLFEGKLFLGSDQANTINTVYDTPQRQHEWQAFSYYVANTTRTCNGAPVPALYRERLNAVNRPVSEELIAGVENIQFQYNIGNRYVNASNGLDWNSVISVKVWVLVRAECPETGYVDNGTYVMGNVSPDYTPNDSYRRQLYSTVVALRNL</sequence>
<keyword evidence="1" id="KW-0812">Transmembrane</keyword>
<evidence type="ECO:0000313" key="3">
    <source>
        <dbReference type="Proteomes" id="UP001143362"/>
    </source>
</evidence>
<dbReference type="Proteomes" id="UP001143362">
    <property type="component" value="Unassembled WGS sequence"/>
</dbReference>
<dbReference type="EMBL" id="SHNN01000006">
    <property type="protein sequence ID" value="MCX2983206.1"/>
    <property type="molecule type" value="Genomic_DNA"/>
</dbReference>
<keyword evidence="1" id="KW-0472">Membrane</keyword>
<dbReference type="Pfam" id="PF16074">
    <property type="entry name" value="PilW"/>
    <property type="match status" value="1"/>
</dbReference>
<accession>A0ABT3TN89</accession>
<proteinExistence type="predicted"/>
<keyword evidence="1" id="KW-1133">Transmembrane helix</keyword>